<proteinExistence type="predicted"/>
<dbReference type="Proteomes" id="UP001164929">
    <property type="component" value="Chromosome 9"/>
</dbReference>
<evidence type="ECO:0000256" key="1">
    <source>
        <dbReference type="SAM" id="Phobius"/>
    </source>
</evidence>
<sequence length="55" mass="6223">MSVGFLRTSDLLYVSYISFLPLLLLIHVQKSVPSGINCNDIRSGWKNYILDVPEP</sequence>
<reference evidence="3" key="1">
    <citation type="journal article" date="2023" name="Mol. Ecol. Resour.">
        <title>Chromosome-level genome assembly of a triploid poplar Populus alba 'Berolinensis'.</title>
        <authorList>
            <person name="Chen S."/>
            <person name="Yu Y."/>
            <person name="Wang X."/>
            <person name="Wang S."/>
            <person name="Zhang T."/>
            <person name="Zhou Y."/>
            <person name="He R."/>
            <person name="Meng N."/>
            <person name="Wang Y."/>
            <person name="Liu W."/>
            <person name="Liu Z."/>
            <person name="Liu J."/>
            <person name="Guo Q."/>
            <person name="Huang H."/>
            <person name="Sederoff R.R."/>
            <person name="Wang G."/>
            <person name="Qu G."/>
            <person name="Chen S."/>
        </authorList>
    </citation>
    <scope>NUCLEOTIDE SEQUENCE</scope>
    <source>
        <strain evidence="3">SC-2020</strain>
    </source>
</reference>
<dbReference type="EMBL" id="JAQIZT010000009">
    <property type="protein sequence ID" value="KAJ6985086.1"/>
    <property type="molecule type" value="Genomic_DNA"/>
</dbReference>
<evidence type="ECO:0000313" key="4">
    <source>
        <dbReference type="Proteomes" id="UP001164929"/>
    </source>
</evidence>
<dbReference type="AlphaFoldDB" id="A0AAD6QAI8"/>
<keyword evidence="1" id="KW-0812">Transmembrane</keyword>
<feature type="transmembrane region" description="Helical" evidence="1">
    <location>
        <begin position="12"/>
        <end position="28"/>
    </location>
</feature>
<organism evidence="3 4">
    <name type="scientific">Populus alba x Populus x berolinensis</name>
    <dbReference type="NCBI Taxonomy" id="444605"/>
    <lineage>
        <taxon>Eukaryota</taxon>
        <taxon>Viridiplantae</taxon>
        <taxon>Streptophyta</taxon>
        <taxon>Embryophyta</taxon>
        <taxon>Tracheophyta</taxon>
        <taxon>Spermatophyta</taxon>
        <taxon>Magnoliopsida</taxon>
        <taxon>eudicotyledons</taxon>
        <taxon>Gunneridae</taxon>
        <taxon>Pentapetalae</taxon>
        <taxon>rosids</taxon>
        <taxon>fabids</taxon>
        <taxon>Malpighiales</taxon>
        <taxon>Salicaceae</taxon>
        <taxon>Saliceae</taxon>
        <taxon>Populus</taxon>
    </lineage>
</organism>
<comment type="caution">
    <text evidence="3">The sequence shown here is derived from an EMBL/GenBank/DDBJ whole genome shotgun (WGS) entry which is preliminary data.</text>
</comment>
<accession>A0AAD6QAI8</accession>
<keyword evidence="1" id="KW-0472">Membrane</keyword>
<keyword evidence="4" id="KW-1185">Reference proteome</keyword>
<gene>
    <name evidence="2" type="ORF">NC653_023150</name>
    <name evidence="3" type="ORF">NC653_023159</name>
</gene>
<dbReference type="EMBL" id="JAQIZT010000009">
    <property type="protein sequence ID" value="KAJ6985076.1"/>
    <property type="molecule type" value="Genomic_DNA"/>
</dbReference>
<evidence type="ECO:0000313" key="2">
    <source>
        <dbReference type="EMBL" id="KAJ6985076.1"/>
    </source>
</evidence>
<evidence type="ECO:0000313" key="3">
    <source>
        <dbReference type="EMBL" id="KAJ6985086.1"/>
    </source>
</evidence>
<protein>
    <submittedName>
        <fullName evidence="3">Uncharacterized protein</fullName>
    </submittedName>
</protein>
<keyword evidence="1" id="KW-1133">Transmembrane helix</keyword>
<name>A0AAD6QAI8_9ROSI</name>